<organism evidence="2 3">
    <name type="scientific">Cryobacterium sinapicolor</name>
    <dbReference type="NCBI Taxonomy" id="1259236"/>
    <lineage>
        <taxon>Bacteria</taxon>
        <taxon>Bacillati</taxon>
        <taxon>Actinomycetota</taxon>
        <taxon>Actinomycetes</taxon>
        <taxon>Micrococcales</taxon>
        <taxon>Microbacteriaceae</taxon>
        <taxon>Cryobacterium</taxon>
    </lineage>
</organism>
<evidence type="ECO:0000313" key="2">
    <source>
        <dbReference type="EMBL" id="TFC94180.1"/>
    </source>
</evidence>
<keyword evidence="3" id="KW-1185">Reference proteome</keyword>
<dbReference type="Proteomes" id="UP000297853">
    <property type="component" value="Unassembled WGS sequence"/>
</dbReference>
<evidence type="ECO:0000313" key="3">
    <source>
        <dbReference type="Proteomes" id="UP000297853"/>
    </source>
</evidence>
<evidence type="ECO:0000256" key="1">
    <source>
        <dbReference type="SAM" id="MobiDB-lite"/>
    </source>
</evidence>
<sequence length="257" mass="26410">MTVHDVSGKFGKTLAVLFLVAGLFLTGCSGPPDPVLGGKSPTATSTAPPKAPATATPDPIEATRPSTPAPVTDLLITATSLELRDASGTSLSTFDYFQPASELVAGLSTAFGSAPISERYEGGSEVPPGTGYIWSNILPADPKSPGPEGDFVLMDGVPSGTSPHEPNTWVKVSSSTVKGVHISTVDGISVGDDAAEIAARYPDTANPQGSRLDVFVGHVPLPPMDSLSELTFSVWLLAADPLGPITEFRSPSPNWGG</sequence>
<protein>
    <recommendedName>
        <fullName evidence="4">LppX_LprAFG lipoprotein</fullName>
    </recommendedName>
</protein>
<feature type="compositionally biased region" description="Low complexity" evidence="1">
    <location>
        <begin position="39"/>
        <end position="57"/>
    </location>
</feature>
<reference evidence="2 3" key="1">
    <citation type="submission" date="2019-03" db="EMBL/GenBank/DDBJ databases">
        <title>Genomics of glacier-inhabiting Cryobacterium strains.</title>
        <authorList>
            <person name="Liu Q."/>
            <person name="Xin Y.-H."/>
        </authorList>
    </citation>
    <scope>NUCLEOTIDE SEQUENCE [LARGE SCALE GENOMIC DNA]</scope>
    <source>
        <strain evidence="2 3">TMT1-23-1</strain>
    </source>
</reference>
<accession>A0ABY2IWE2</accession>
<evidence type="ECO:0008006" key="4">
    <source>
        <dbReference type="Google" id="ProtNLM"/>
    </source>
</evidence>
<proteinExistence type="predicted"/>
<name>A0ABY2IWE2_9MICO</name>
<dbReference type="RefSeq" id="WP_134433053.1">
    <property type="nucleotide sequence ID" value="NZ_SOGQ01000087.1"/>
</dbReference>
<gene>
    <name evidence="2" type="ORF">E3T28_15735</name>
</gene>
<dbReference type="EMBL" id="SOGQ01000087">
    <property type="protein sequence ID" value="TFC94180.1"/>
    <property type="molecule type" value="Genomic_DNA"/>
</dbReference>
<comment type="caution">
    <text evidence="2">The sequence shown here is derived from an EMBL/GenBank/DDBJ whole genome shotgun (WGS) entry which is preliminary data.</text>
</comment>
<feature type="region of interest" description="Disordered" evidence="1">
    <location>
        <begin position="35"/>
        <end position="68"/>
    </location>
</feature>